<dbReference type="PANTHER" id="PTHR43217">
    <property type="entry name" value="SUCCINATE SEMIALDEHYDE DEHYDROGENASE [NAD(P)+] SAD"/>
    <property type="match status" value="1"/>
</dbReference>
<evidence type="ECO:0000313" key="6">
    <source>
        <dbReference type="Proteomes" id="UP001500755"/>
    </source>
</evidence>
<organism evidence="5 6">
    <name type="scientific">Brevibacterium samyangense</name>
    <dbReference type="NCBI Taxonomy" id="366888"/>
    <lineage>
        <taxon>Bacteria</taxon>
        <taxon>Bacillati</taxon>
        <taxon>Actinomycetota</taxon>
        <taxon>Actinomycetes</taxon>
        <taxon>Micrococcales</taxon>
        <taxon>Brevibacteriaceae</taxon>
        <taxon>Brevibacterium</taxon>
    </lineage>
</organism>
<dbReference type="Pfam" id="PF00171">
    <property type="entry name" value="Aldedh"/>
    <property type="match status" value="1"/>
</dbReference>
<evidence type="ECO:0000256" key="3">
    <source>
        <dbReference type="ARBA" id="ARBA00023002"/>
    </source>
</evidence>
<feature type="domain" description="Aldehyde dehydrogenase" evidence="4">
    <location>
        <begin position="3"/>
        <end position="451"/>
    </location>
</feature>
<dbReference type="InterPro" id="IPR015590">
    <property type="entry name" value="Aldehyde_DH_dom"/>
</dbReference>
<gene>
    <name evidence="5" type="ORF">GCM10009755_05440</name>
</gene>
<proteinExistence type="inferred from homology"/>
<dbReference type="PANTHER" id="PTHR43217:SF2">
    <property type="entry name" value="SUCCINATE-SEMIALDEHYDE DEHYDROGENASE [NADP(+)]"/>
    <property type="match status" value="1"/>
</dbReference>
<dbReference type="InterPro" id="IPR016161">
    <property type="entry name" value="Ald_DH/histidinol_DH"/>
</dbReference>
<dbReference type="CDD" id="cd07100">
    <property type="entry name" value="ALDH_SSADH1_GabD1"/>
    <property type="match status" value="1"/>
</dbReference>
<dbReference type="Gene3D" id="3.40.309.10">
    <property type="entry name" value="Aldehyde Dehydrogenase, Chain A, domain 2"/>
    <property type="match status" value="1"/>
</dbReference>
<name>A0ABN2T882_9MICO</name>
<protein>
    <submittedName>
        <fullName evidence="5">NAD-dependent succinate-semialdehyde dehydrogenase</fullName>
    </submittedName>
</protein>
<dbReference type="InterPro" id="IPR016162">
    <property type="entry name" value="Ald_DH_N"/>
</dbReference>
<dbReference type="InterPro" id="IPR044148">
    <property type="entry name" value="ALDH_GabD1-like"/>
</dbReference>
<dbReference type="RefSeq" id="WP_344306738.1">
    <property type="nucleotide sequence ID" value="NZ_BAAANO010000005.1"/>
</dbReference>
<dbReference type="Proteomes" id="UP001500755">
    <property type="component" value="Unassembled WGS sequence"/>
</dbReference>
<evidence type="ECO:0000256" key="2">
    <source>
        <dbReference type="ARBA" id="ARBA00022857"/>
    </source>
</evidence>
<reference evidence="5 6" key="1">
    <citation type="journal article" date="2019" name="Int. J. Syst. Evol. Microbiol.">
        <title>The Global Catalogue of Microorganisms (GCM) 10K type strain sequencing project: providing services to taxonomists for standard genome sequencing and annotation.</title>
        <authorList>
            <consortium name="The Broad Institute Genomics Platform"/>
            <consortium name="The Broad Institute Genome Sequencing Center for Infectious Disease"/>
            <person name="Wu L."/>
            <person name="Ma J."/>
        </authorList>
    </citation>
    <scope>NUCLEOTIDE SEQUENCE [LARGE SCALE GENOMIC DNA]</scope>
    <source>
        <strain evidence="5 6">JCM 14546</strain>
    </source>
</reference>
<dbReference type="InterPro" id="IPR047110">
    <property type="entry name" value="GABD/Sad-like"/>
</dbReference>
<evidence type="ECO:0000256" key="1">
    <source>
        <dbReference type="ARBA" id="ARBA00009986"/>
    </source>
</evidence>
<dbReference type="Gene3D" id="3.40.605.10">
    <property type="entry name" value="Aldehyde Dehydrogenase, Chain A, domain 1"/>
    <property type="match status" value="1"/>
</dbReference>
<keyword evidence="6" id="KW-1185">Reference proteome</keyword>
<evidence type="ECO:0000313" key="5">
    <source>
        <dbReference type="EMBL" id="GAA2000552.1"/>
    </source>
</evidence>
<dbReference type="InterPro" id="IPR016163">
    <property type="entry name" value="Ald_DH_C"/>
</dbReference>
<accession>A0ABN2T882</accession>
<comment type="caution">
    <text evidence="5">The sequence shown here is derived from an EMBL/GenBank/DDBJ whole genome shotgun (WGS) entry which is preliminary data.</text>
</comment>
<sequence length="459" mass="49499">MSEYKVVNPATGEVVEEFPTATDAEINDALVRSHKAYQSWRSTPIEERTAVLAKVAAIYKERGEELAKVIQLEMGKAIPEGVGETIISSKIYQYFADNAQTFISEEQLKGPKDGEAYLLRKPVGSILGIMPWNFPYYQVARFAAPNLALGNTVILKHAPQCPRSAKIMEEIFVEAGLPADAYINVYATNEQVSDIILPDPRNQGVSLTGSERAGSAVAAAAGKNLKKVVLELGGSDPYVVLDTADLDQTVDTLFATRMGNTGQACNSPKRMIVMEDIYDDFVAKITEKAKALTPADPYTDPGSLSPLSSVAAAERFLGQVDATVAEGATLLAGGQKYDGPGAYVQPVVLTDVKPGMKGFHEELFGPAFMLFKVSSDEEALALANDTPFGLGSAVFSTDLERAEKIASQIDSGMVFINMPEGSREYLPFGGVKRSGVGRELGPLAMDEFCNKQLYFKAHV</sequence>
<dbReference type="EMBL" id="BAAANO010000005">
    <property type="protein sequence ID" value="GAA2000552.1"/>
    <property type="molecule type" value="Genomic_DNA"/>
</dbReference>
<evidence type="ECO:0000259" key="4">
    <source>
        <dbReference type="Pfam" id="PF00171"/>
    </source>
</evidence>
<keyword evidence="3" id="KW-0560">Oxidoreductase</keyword>
<comment type="similarity">
    <text evidence="1">Belongs to the aldehyde dehydrogenase family.</text>
</comment>
<keyword evidence="2" id="KW-0521">NADP</keyword>
<dbReference type="SUPFAM" id="SSF53720">
    <property type="entry name" value="ALDH-like"/>
    <property type="match status" value="1"/>
</dbReference>